<reference evidence="2" key="2">
    <citation type="submission" date="2025-08" db="UniProtKB">
        <authorList>
            <consortium name="RefSeq"/>
        </authorList>
    </citation>
    <scope>IDENTIFICATION</scope>
    <source>
        <tissue evidence="2">Leaf</tissue>
    </source>
</reference>
<reference evidence="1" key="1">
    <citation type="journal article" date="2014" name="Nat. Commun.">
        <title>The tobacco genome sequence and its comparison with those of tomato and potato.</title>
        <authorList>
            <person name="Sierro N."/>
            <person name="Battey J.N."/>
            <person name="Ouadi S."/>
            <person name="Bakaher N."/>
            <person name="Bovet L."/>
            <person name="Willig A."/>
            <person name="Goepfert S."/>
            <person name="Peitsch M.C."/>
            <person name="Ivanov N.V."/>
        </authorList>
    </citation>
    <scope>NUCLEOTIDE SEQUENCE [LARGE SCALE GENOMIC DNA]</scope>
</reference>
<dbReference type="Proteomes" id="UP000790787">
    <property type="component" value="Chromosome 7"/>
</dbReference>
<gene>
    <name evidence="2" type="primary">LOC142162107</name>
</gene>
<evidence type="ECO:0000313" key="2">
    <source>
        <dbReference type="RefSeq" id="XP_075074519.1"/>
    </source>
</evidence>
<evidence type="ECO:0000313" key="1">
    <source>
        <dbReference type="Proteomes" id="UP000790787"/>
    </source>
</evidence>
<protein>
    <submittedName>
        <fullName evidence="2">Uncharacterized protein LOC142162107</fullName>
    </submittedName>
</protein>
<keyword evidence="1" id="KW-1185">Reference proteome</keyword>
<dbReference type="RefSeq" id="XP_075074519.1">
    <property type="nucleotide sequence ID" value="XM_075218418.1"/>
</dbReference>
<proteinExistence type="predicted"/>
<name>A0AC58RP59_TOBAC</name>
<sequence length="269" mass="31577">MKKIETICKTFLWTGGTYASKRALLSWDKVCPPKTAGGFHVLDIQIWNKAAICKLLWNLCRKKDKLWVRWIHLYYGKKQEVWDIKPRNASWIVQKIIKAKRYIEVVGVSMKEVAEWNYFSIKKCYNGMRGQLLTRSRLHAWGVAEEVNCPLCNEVEETIDHLLFKCRIAGGIWNKLLQWHGITRTSMEGQREIQWAEGKATGNNAHAQVYRLTLACAMYHIWNERNIRVFQEQQKTVEVIVSQIVQEITIRGSKNIKTEKRIAEIDYYM</sequence>
<organism evidence="1 2">
    <name type="scientific">Nicotiana tabacum</name>
    <name type="common">Common tobacco</name>
    <dbReference type="NCBI Taxonomy" id="4097"/>
    <lineage>
        <taxon>Eukaryota</taxon>
        <taxon>Viridiplantae</taxon>
        <taxon>Streptophyta</taxon>
        <taxon>Embryophyta</taxon>
        <taxon>Tracheophyta</taxon>
        <taxon>Spermatophyta</taxon>
        <taxon>Magnoliopsida</taxon>
        <taxon>eudicotyledons</taxon>
        <taxon>Gunneridae</taxon>
        <taxon>Pentapetalae</taxon>
        <taxon>asterids</taxon>
        <taxon>lamiids</taxon>
        <taxon>Solanales</taxon>
        <taxon>Solanaceae</taxon>
        <taxon>Nicotianoideae</taxon>
        <taxon>Nicotianeae</taxon>
        <taxon>Nicotiana</taxon>
    </lineage>
</organism>
<accession>A0AC58RP59</accession>